<dbReference type="AlphaFoldDB" id="Q0UTW9"/>
<evidence type="ECO:0000313" key="3">
    <source>
        <dbReference type="Proteomes" id="UP000001055"/>
    </source>
</evidence>
<dbReference type="eggNOG" id="KOG1211">
    <property type="taxonomic scope" value="Eukaryota"/>
</dbReference>
<dbReference type="HOGENOM" id="CLU_009600_14_1_1"/>
<dbReference type="InterPro" id="IPR023631">
    <property type="entry name" value="Amidase_dom"/>
</dbReference>
<dbReference type="OMA" id="WANNRCT"/>
<evidence type="ECO:0000259" key="1">
    <source>
        <dbReference type="Pfam" id="PF01425"/>
    </source>
</evidence>
<organism evidence="2 3">
    <name type="scientific">Phaeosphaeria nodorum (strain SN15 / ATCC MYA-4574 / FGSC 10173)</name>
    <name type="common">Glume blotch fungus</name>
    <name type="synonym">Parastagonospora nodorum</name>
    <dbReference type="NCBI Taxonomy" id="321614"/>
    <lineage>
        <taxon>Eukaryota</taxon>
        <taxon>Fungi</taxon>
        <taxon>Dikarya</taxon>
        <taxon>Ascomycota</taxon>
        <taxon>Pezizomycotina</taxon>
        <taxon>Dothideomycetes</taxon>
        <taxon>Pleosporomycetidae</taxon>
        <taxon>Pleosporales</taxon>
        <taxon>Pleosporineae</taxon>
        <taxon>Phaeosphaeriaceae</taxon>
        <taxon>Parastagonospora</taxon>
    </lineage>
</organism>
<sequence length="558" mass="60669">MYWAKQTLPMYHSNSPTAPAHAYFNFLDCMSNHTLTEENVTATALKLLHTTLPDLLDGLKYGLFTSEQLVKAYLARITEVNHIFHATVEVNPDATVIARCLDNERHQRGYRRKLHGIPIFVKDNIPTLDAMDTTCGSMALVGARPAKEADIVTTLRNAGAIILGKGNMAEWSGFRSTSGCSGWSARGGQTKGAYYPEMKASGSSSGCAVAVSMGLCAAAVGTETCYSIVSPAEKAGIIGFKPTRNLLSSDGLIHASQRLDTVGLLTRTVSDAADILLELISHSNHHDVSAKDKLIKDITCSFSKTSLSTMRIGIPWSLQGLTILSLPKREAFRHVLIALQRAGATLVHDVHMPGAAEFEALTPAQKSIILDTDMKTSINTYLSSLVTNPQNIHNLHDLIAFTKACPEEEFPARNVEVLERAERTHPDDTLYLDMLSRDEYFAGQGGIPGALDRRRCDVLLLPTLSVTMQTFAAKAGSPVLSLPMGVYAEDTLVERDDRNGLVDVAPGIPFSAYIFGRATKDEDVLRVGDVLEKALRVRKMLRPYIEAKSEIGDIQGGG</sequence>
<gene>
    <name evidence="2" type="ORF">SNOG_04795</name>
</gene>
<proteinExistence type="predicted"/>
<dbReference type="Proteomes" id="UP000001055">
    <property type="component" value="Unassembled WGS sequence"/>
</dbReference>
<evidence type="ECO:0000313" key="2">
    <source>
        <dbReference type="EMBL" id="EAT87186.1"/>
    </source>
</evidence>
<dbReference type="InParanoid" id="Q0UTW9"/>
<dbReference type="PANTHER" id="PTHR42678">
    <property type="entry name" value="AMIDASE"/>
    <property type="match status" value="1"/>
</dbReference>
<reference evidence="3" key="1">
    <citation type="journal article" date="2007" name="Plant Cell">
        <title>Dothideomycete-plant interactions illuminated by genome sequencing and EST analysis of the wheat pathogen Stagonospora nodorum.</title>
        <authorList>
            <person name="Hane J.K."/>
            <person name="Lowe R.G."/>
            <person name="Solomon P.S."/>
            <person name="Tan K.C."/>
            <person name="Schoch C.L."/>
            <person name="Spatafora J.W."/>
            <person name="Crous P.W."/>
            <person name="Kodira C."/>
            <person name="Birren B.W."/>
            <person name="Galagan J.E."/>
            <person name="Torriani S.F."/>
            <person name="McDonald B.A."/>
            <person name="Oliver R.P."/>
        </authorList>
    </citation>
    <scope>NUCLEOTIDE SEQUENCE [LARGE SCALE GENOMIC DNA]</scope>
    <source>
        <strain evidence="3">SN15 / ATCC MYA-4574 / FGSC 10173</strain>
    </source>
</reference>
<dbReference type="GeneID" id="5972082"/>
<dbReference type="PANTHER" id="PTHR42678:SF34">
    <property type="entry name" value="OS04G0183300 PROTEIN"/>
    <property type="match status" value="1"/>
</dbReference>
<dbReference type="KEGG" id="pno:SNOG_04795"/>
<dbReference type="RefSeq" id="XP_001795207.1">
    <property type="nucleotide sequence ID" value="XM_001795155.1"/>
</dbReference>
<feature type="domain" description="Amidase" evidence="1">
    <location>
        <begin position="69"/>
        <end position="475"/>
    </location>
</feature>
<dbReference type="Gene3D" id="3.90.1300.10">
    <property type="entry name" value="Amidase signature (AS) domain"/>
    <property type="match status" value="1"/>
</dbReference>
<dbReference type="Pfam" id="PF01425">
    <property type="entry name" value="Amidase"/>
    <property type="match status" value="1"/>
</dbReference>
<name>Q0UTW9_PHANO</name>
<dbReference type="VEuPathDB" id="FungiDB:JI435_047950"/>
<dbReference type="InterPro" id="IPR036928">
    <property type="entry name" value="AS_sf"/>
</dbReference>
<dbReference type="EMBL" id="CH445331">
    <property type="protein sequence ID" value="EAT87186.1"/>
    <property type="molecule type" value="Genomic_DNA"/>
</dbReference>
<protein>
    <recommendedName>
        <fullName evidence="1">Amidase domain-containing protein</fullName>
    </recommendedName>
</protein>
<dbReference type="STRING" id="321614.Q0UTW9"/>
<accession>Q0UTW9</accession>
<dbReference type="SUPFAM" id="SSF75304">
    <property type="entry name" value="Amidase signature (AS) enzymes"/>
    <property type="match status" value="1"/>
</dbReference>